<name>Q9RXZ7_DEIRA</name>
<proteinExistence type="predicted"/>
<dbReference type="EMBL" id="AE000513">
    <property type="protein sequence ID" value="AAF09750.1"/>
    <property type="molecule type" value="Genomic_DNA"/>
</dbReference>
<evidence type="ECO:0000313" key="2">
    <source>
        <dbReference type="Proteomes" id="UP000002524"/>
    </source>
</evidence>
<dbReference type="STRING" id="243230.DR_0157"/>
<gene>
    <name evidence="1" type="ordered locus">DR_0157</name>
</gene>
<accession>Q9RXZ7</accession>
<dbReference type="InParanoid" id="Q9RXZ7"/>
<organism evidence="1 2">
    <name type="scientific">Deinococcus radiodurans (strain ATCC 13939 / DSM 20539 / JCM 16871 / CCUG 27074 / LMG 4051 / NBRC 15346 / NCIMB 9279 / VKM B-1422 / R1)</name>
    <dbReference type="NCBI Taxonomy" id="243230"/>
    <lineage>
        <taxon>Bacteria</taxon>
        <taxon>Thermotogati</taxon>
        <taxon>Deinococcota</taxon>
        <taxon>Deinococci</taxon>
        <taxon>Deinococcales</taxon>
        <taxon>Deinococcaceae</taxon>
        <taxon>Deinococcus</taxon>
    </lineage>
</organism>
<keyword evidence="2" id="KW-1185">Reference proteome</keyword>
<evidence type="ECO:0000313" key="1">
    <source>
        <dbReference type="EMBL" id="AAF09750.1"/>
    </source>
</evidence>
<protein>
    <submittedName>
        <fullName evidence="1">Uncharacterized protein</fullName>
    </submittedName>
</protein>
<reference evidence="1 2" key="1">
    <citation type="journal article" date="1999" name="Science">
        <title>Genome sequence of the radioresistant bacterium Deinococcus radiodurans R1.</title>
        <authorList>
            <person name="White O."/>
            <person name="Eisen J.A."/>
            <person name="Heidelberg J.F."/>
            <person name="Hickey E.K."/>
            <person name="Peterson J.D."/>
            <person name="Dodson R.J."/>
            <person name="Haft D.H."/>
            <person name="Gwinn M.L."/>
            <person name="Nelson W.C."/>
            <person name="Richardson D.L."/>
            <person name="Moffat K.S."/>
            <person name="Qin H."/>
            <person name="Jiang L."/>
            <person name="Pamphile W."/>
            <person name="Crosby M."/>
            <person name="Shen M."/>
            <person name="Vamathevan J.J."/>
            <person name="Lam P."/>
            <person name="McDonald L."/>
            <person name="Utterback T."/>
            <person name="Zalewski C."/>
            <person name="Makarova K.S."/>
            <person name="Aravind L."/>
            <person name="Daly M.J."/>
            <person name="Minton K.W."/>
            <person name="Fleischmann R.D."/>
            <person name="Ketchum K.A."/>
            <person name="Nelson K.E."/>
            <person name="Salzberg S."/>
            <person name="Smith H.O."/>
            <person name="Venter J.C."/>
            <person name="Fraser C.M."/>
        </authorList>
    </citation>
    <scope>NUCLEOTIDE SEQUENCE [LARGE SCALE GENOMIC DNA]</scope>
    <source>
        <strain evidence="2">ATCC 13939 / DSM 20539 / JCM 16871 / LMG 4051 / NBRC 15346 / NCIMB 9279 / R1 / VKM B-1422</strain>
    </source>
</reference>
<dbReference type="Proteomes" id="UP000002524">
    <property type="component" value="Chromosome 1"/>
</dbReference>
<dbReference type="HOGENOM" id="CLU_530736_0_0_0"/>
<sequence>MLRKALSHEGRGSKTQGILMSNALRFGFFQSIEQARCAEGGARHRTFAQERPARRAGAVQAQFAAQWAVKRQRLLEAGVGPGGRGKYLLRDGLGGAEVGFGLFHLRFFGVVHVEAHLAPGPGKDIHLAQQPRHVGGHVAGVHPVHGVGEHHLTGAHGAEFFHVALALQQELAVGGDNQRGALRAFPGHQRHAQQARQCPAQHLRIALGDRPDDGRHLPHVLQELAQLVQNQRHFVGAAALVHVAPAGHLQRASAHALVHVVQNRRAVLHKMPLADGPLGQRAGQAGPGRGLEAGEHVAQPLGTGGVVFPFGDRHLRGLSRQLAGPVRLAQHQLGAGEFHLSPVGKRVGAAQHLGGGLNLEIPPLGFRQGQRGDRVPAEFEGPLEKGLRQRLIGLREVHPEVEQRLQRLALGGRLKQRGFFLGAHCGQQFGGERVGGAVFGLLGQGLLQGAQGALGVARPELLTGAAQRFAFTGRGIRFSPEHACTLAGTRCPALGHMAQPALSTTLTEPENRP</sequence>
<dbReference type="PIR" id="C75553">
    <property type="entry name" value="C75553"/>
</dbReference>
<dbReference type="EnsemblBacteria" id="AAF09750">
    <property type="protein sequence ID" value="AAF09750"/>
    <property type="gene ID" value="DR_0157"/>
</dbReference>
<dbReference type="PaxDb" id="243230-DR_0157"/>
<dbReference type="KEGG" id="dra:DR_0157"/>
<dbReference type="AlphaFoldDB" id="Q9RXZ7"/>